<organism evidence="1 2">
    <name type="scientific">Chitinophaga caseinilytica</name>
    <dbReference type="NCBI Taxonomy" id="2267521"/>
    <lineage>
        <taxon>Bacteria</taxon>
        <taxon>Pseudomonadati</taxon>
        <taxon>Bacteroidota</taxon>
        <taxon>Chitinophagia</taxon>
        <taxon>Chitinophagales</taxon>
        <taxon>Chitinophagaceae</taxon>
        <taxon>Chitinophaga</taxon>
    </lineage>
</organism>
<name>A0ABZ2Z135_9BACT</name>
<reference evidence="1 2" key="1">
    <citation type="submission" date="2024-03" db="EMBL/GenBank/DDBJ databases">
        <title>Chitinophaga caseinilytica sp. nov., a casein hydrolysing bacterium isolated from forest soil.</title>
        <authorList>
            <person name="Lee D.S."/>
            <person name="Han D.M."/>
            <person name="Baek J.H."/>
            <person name="Choi D.G."/>
            <person name="Jeon J.H."/>
            <person name="Jeon C.O."/>
        </authorList>
    </citation>
    <scope>NUCLEOTIDE SEQUENCE [LARGE SCALE GENOMIC DNA]</scope>
    <source>
        <strain evidence="1 2">KACC 19118</strain>
    </source>
</reference>
<evidence type="ECO:0000313" key="1">
    <source>
        <dbReference type="EMBL" id="WZN45991.1"/>
    </source>
</evidence>
<dbReference type="InterPro" id="IPR028956">
    <property type="entry name" value="Imm51"/>
</dbReference>
<sequence length="121" mass="13430">MQHNNVGETFPFNAHDIEGGFYVTAAIEGDELYPFYADVFEKHGYSGNGECWAGHIAAILLHLDTGLLHRITFDPEAGLFAAAFSTPGDRERFLQLLCPIFADIPTLESWIVKADRDAIDD</sequence>
<evidence type="ECO:0000313" key="2">
    <source>
        <dbReference type="Proteomes" id="UP001449657"/>
    </source>
</evidence>
<dbReference type="EMBL" id="CP150096">
    <property type="protein sequence ID" value="WZN45991.1"/>
    <property type="molecule type" value="Genomic_DNA"/>
</dbReference>
<accession>A0ABZ2Z135</accession>
<proteinExistence type="predicted"/>
<dbReference type="RefSeq" id="WP_341840732.1">
    <property type="nucleotide sequence ID" value="NZ_CP149792.1"/>
</dbReference>
<protein>
    <submittedName>
        <fullName evidence="1">Imm51 family immunity protein</fullName>
    </submittedName>
</protein>
<keyword evidence="2" id="KW-1185">Reference proteome</keyword>
<gene>
    <name evidence="1" type="ORF">WJU22_24125</name>
</gene>
<dbReference type="Proteomes" id="UP001449657">
    <property type="component" value="Chromosome"/>
</dbReference>
<dbReference type="Pfam" id="PF15595">
    <property type="entry name" value="Imm51"/>
    <property type="match status" value="1"/>
</dbReference>